<dbReference type="PANTHER" id="PTHR42781">
    <property type="entry name" value="SPERMIDINE/PUTRESCINE IMPORT ATP-BINDING PROTEIN POTA"/>
    <property type="match status" value="1"/>
</dbReference>
<dbReference type="PANTHER" id="PTHR42781:SF4">
    <property type="entry name" value="SPERMIDINE_PUTRESCINE IMPORT ATP-BINDING PROTEIN POTA"/>
    <property type="match status" value="1"/>
</dbReference>
<dbReference type="SMART" id="SM00382">
    <property type="entry name" value="AAA"/>
    <property type="match status" value="1"/>
</dbReference>
<evidence type="ECO:0000259" key="5">
    <source>
        <dbReference type="PROSITE" id="PS50893"/>
    </source>
</evidence>
<dbReference type="InterPro" id="IPR027417">
    <property type="entry name" value="P-loop_NTPase"/>
</dbReference>
<dbReference type="GO" id="GO:0005524">
    <property type="term" value="F:ATP binding"/>
    <property type="evidence" value="ECO:0007669"/>
    <property type="project" value="UniProtKB-KW"/>
</dbReference>
<dbReference type="InterPro" id="IPR017871">
    <property type="entry name" value="ABC_transporter-like_CS"/>
</dbReference>
<feature type="domain" description="ABC transporter" evidence="5">
    <location>
        <begin position="3"/>
        <end position="230"/>
    </location>
</feature>
<keyword evidence="1" id="KW-0813">Transport</keyword>
<dbReference type="FunFam" id="3.40.50.300:FF:000425">
    <property type="entry name" value="Probable ABC transporter, ATP-binding subunit"/>
    <property type="match status" value="1"/>
</dbReference>
<dbReference type="EMBL" id="MH591114">
    <property type="protein sequence ID" value="AYJ22335.1"/>
    <property type="molecule type" value="Genomic_DNA"/>
</dbReference>
<dbReference type="InterPro" id="IPR003439">
    <property type="entry name" value="ABC_transporter-like_ATP-bd"/>
</dbReference>
<dbReference type="InterPro" id="IPR050093">
    <property type="entry name" value="ABC_SmlMolc_Importer"/>
</dbReference>
<evidence type="ECO:0000313" key="6">
    <source>
        <dbReference type="EMBL" id="AYJ22335.1"/>
    </source>
</evidence>
<dbReference type="GO" id="GO:0016887">
    <property type="term" value="F:ATP hydrolysis activity"/>
    <property type="evidence" value="ECO:0007669"/>
    <property type="project" value="InterPro"/>
</dbReference>
<keyword evidence="4" id="KW-0764">Sulfate transport</keyword>
<keyword evidence="3 6" id="KW-0067">ATP-binding</keyword>
<keyword evidence="2" id="KW-0547">Nucleotide-binding</keyword>
<protein>
    <submittedName>
        <fullName evidence="6">Sulfate ABC transporter ATP-binding subunit</fullName>
    </submittedName>
</protein>
<dbReference type="AlphaFoldDB" id="A0A3B8CLE4"/>
<dbReference type="InterPro" id="IPR003593">
    <property type="entry name" value="AAA+_ATPase"/>
</dbReference>
<name>A0A3B8CLE4_9CHLO</name>
<evidence type="ECO:0000256" key="1">
    <source>
        <dbReference type="ARBA" id="ARBA00022448"/>
    </source>
</evidence>
<evidence type="ECO:0000256" key="3">
    <source>
        <dbReference type="ARBA" id="ARBA00022840"/>
    </source>
</evidence>
<keyword evidence="6" id="KW-0934">Plastid</keyword>
<evidence type="ECO:0000256" key="4">
    <source>
        <dbReference type="ARBA" id="ARBA00023032"/>
    </source>
</evidence>
<dbReference type="PROSITE" id="PS50893">
    <property type="entry name" value="ABC_TRANSPORTER_2"/>
    <property type="match status" value="1"/>
</dbReference>
<dbReference type="PROSITE" id="PS00211">
    <property type="entry name" value="ABC_TRANSPORTER_1"/>
    <property type="match status" value="1"/>
</dbReference>
<sequence length="239" mass="27196">MSILVENICKKFGYETVLSHINLEIKKGSFVTLLGPSGSGKSTLLRIIAGFEKPEIGRIWLFGRNATSVNIQKRQIGFVFQDYALFPNYTVLQNIQIGQKIQKISNVSKITELLQLIQLEKFSNNYPHQLSGGQKQRVAFARALATEPKILLLDEPFGALDGQVRQKLRLWLKKIHEKLSLTTIFVTHDQKDAMELSNEIIIFKQGRIEQMANPNEICKYPSTEFIKKFLSAGNLNFKI</sequence>
<reference evidence="6" key="2">
    <citation type="journal article" date="2019" name="Mol. Phylogenet. Evol.">
        <title>Reassessment of the classification of bryopsidales (chlorophyta) based on chloroplast phylogenomic analyses.</title>
        <authorList>
            <person name="Cremen M.C."/>
            <person name="Leliaert F."/>
            <person name="West J."/>
            <person name="Lam D.W."/>
            <person name="Shimada S."/>
            <person name="Lopez-Bautista J.M."/>
            <person name="Verbruggen H."/>
        </authorList>
    </citation>
    <scope>NUCLEOTIDE SEQUENCE</scope>
</reference>
<dbReference type="SUPFAM" id="SSF52540">
    <property type="entry name" value="P-loop containing nucleoside triphosphate hydrolases"/>
    <property type="match status" value="1"/>
</dbReference>
<dbReference type="Gene3D" id="3.40.50.300">
    <property type="entry name" value="P-loop containing nucleotide triphosphate hydrolases"/>
    <property type="match status" value="1"/>
</dbReference>
<reference evidence="6" key="1">
    <citation type="submission" date="2018-07" db="EMBL/GenBank/DDBJ databases">
        <authorList>
            <person name="Cremen M.C."/>
            <person name="Leliaert F."/>
            <person name="West J."/>
            <person name="Lam D.W."/>
            <person name="Shimada S."/>
            <person name="Lopez-Bautista J.M."/>
            <person name="Verbruggen H."/>
        </authorList>
    </citation>
    <scope>NUCLEOTIDE SEQUENCE</scope>
</reference>
<organism evidence="6">
    <name type="scientific">Avrainvillea sp. HV04061</name>
    <dbReference type="NCBI Taxonomy" id="2364086"/>
    <lineage>
        <taxon>Eukaryota</taxon>
        <taxon>Viridiplantae</taxon>
        <taxon>Chlorophyta</taxon>
        <taxon>core chlorophytes</taxon>
        <taxon>Ulvophyceae</taxon>
        <taxon>TCBD clade</taxon>
        <taxon>Bryopsidales</taxon>
        <taxon>Halimedineae</taxon>
        <taxon>Dichotomosiphonaceae</taxon>
        <taxon>Avrainvillea</taxon>
    </lineage>
</organism>
<evidence type="ECO:0000256" key="2">
    <source>
        <dbReference type="ARBA" id="ARBA00022741"/>
    </source>
</evidence>
<keyword evidence="6" id="KW-0150">Chloroplast</keyword>
<geneLocation type="chloroplast" evidence="6"/>
<accession>A0A3B8CLE4</accession>
<dbReference type="Pfam" id="PF00005">
    <property type="entry name" value="ABC_tran"/>
    <property type="match status" value="1"/>
</dbReference>
<gene>
    <name evidence="6" type="primary">cysA</name>
</gene>
<proteinExistence type="predicted"/>